<evidence type="ECO:0000256" key="6">
    <source>
        <dbReference type="ARBA" id="ARBA00022989"/>
    </source>
</evidence>
<sequence>MFCYFRSSQLFLAIDSFVVASRAIVEGYTGTAFWGMLVGGFSDWLDGYIARRTKEKSALGSYLDPLADKVLIGSVALSMTYTGLLSPPMVVLIVARDVVLVTGAFYLRARSLKWKACIVRSPQWSGWREFVKGAPKVQPIFISKVNTALQLLLIFAALLEPNFSHQGINMDLVQFFLSCSVAATTLGSWACYGVLFYRDTKGRLSARQ</sequence>
<dbReference type="InterPro" id="IPR048254">
    <property type="entry name" value="CDP_ALCOHOL_P_TRANSF_CS"/>
</dbReference>
<keyword evidence="4 11" id="KW-0808">Transferase</keyword>
<dbReference type="Proteomes" id="UP000001514">
    <property type="component" value="Unassembled WGS sequence"/>
</dbReference>
<keyword evidence="14" id="KW-1185">Reference proteome</keyword>
<keyword evidence="9" id="KW-0594">Phospholipid biosynthesis</keyword>
<dbReference type="AlphaFoldDB" id="D8QZJ9"/>
<feature type="transmembrane region" description="Helical" evidence="12">
    <location>
        <begin position="175"/>
        <end position="197"/>
    </location>
</feature>
<dbReference type="InterPro" id="IPR000462">
    <property type="entry name" value="CDP-OH_P_trans"/>
</dbReference>
<evidence type="ECO:0000256" key="5">
    <source>
        <dbReference type="ARBA" id="ARBA00022692"/>
    </source>
</evidence>
<gene>
    <name evidence="13" type="ORF">SELMODRAFT_405738</name>
</gene>
<protein>
    <submittedName>
        <fullName evidence="13">Uncharacterized protein</fullName>
    </submittedName>
</protein>
<dbReference type="PANTHER" id="PTHR14269:SF60">
    <property type="entry name" value="CARDIOLIPIN SYNTHASE (CMP-FORMING)"/>
    <property type="match status" value="1"/>
</dbReference>
<evidence type="ECO:0000256" key="11">
    <source>
        <dbReference type="RuleBase" id="RU003750"/>
    </source>
</evidence>
<dbReference type="HOGENOM" id="CLU_051314_0_2_1"/>
<dbReference type="Gramene" id="EFJ34417">
    <property type="protein sequence ID" value="EFJ34417"/>
    <property type="gene ID" value="SELMODRAFT_405738"/>
</dbReference>
<dbReference type="GO" id="GO:0016020">
    <property type="term" value="C:membrane"/>
    <property type="evidence" value="ECO:0007669"/>
    <property type="project" value="UniProtKB-SubCell"/>
</dbReference>
<accession>D8QZJ9</accession>
<keyword evidence="8 12" id="KW-0472">Membrane</keyword>
<dbReference type="InterPro" id="IPR050324">
    <property type="entry name" value="CDP-alcohol_PTase-I"/>
</dbReference>
<keyword evidence="5 12" id="KW-0812">Transmembrane</keyword>
<dbReference type="InParanoid" id="D8QZJ9"/>
<evidence type="ECO:0000256" key="7">
    <source>
        <dbReference type="ARBA" id="ARBA00023098"/>
    </source>
</evidence>
<dbReference type="STRING" id="88036.D8QZJ9"/>
<dbReference type="EMBL" id="GL377569">
    <property type="protein sequence ID" value="EFJ34417.1"/>
    <property type="molecule type" value="Genomic_DNA"/>
</dbReference>
<evidence type="ECO:0000256" key="2">
    <source>
        <dbReference type="ARBA" id="ARBA00010441"/>
    </source>
</evidence>
<dbReference type="Pfam" id="PF01066">
    <property type="entry name" value="CDP-OH_P_transf"/>
    <property type="match status" value="1"/>
</dbReference>
<comment type="similarity">
    <text evidence="2 11">Belongs to the CDP-alcohol phosphatidyltransferase class-I family.</text>
</comment>
<evidence type="ECO:0000313" key="13">
    <source>
        <dbReference type="EMBL" id="EFJ34417.1"/>
    </source>
</evidence>
<dbReference type="PROSITE" id="PS00379">
    <property type="entry name" value="CDP_ALCOHOL_P_TRANSF"/>
    <property type="match status" value="1"/>
</dbReference>
<evidence type="ECO:0000313" key="14">
    <source>
        <dbReference type="Proteomes" id="UP000001514"/>
    </source>
</evidence>
<keyword evidence="3" id="KW-0444">Lipid biosynthesis</keyword>
<evidence type="ECO:0000256" key="10">
    <source>
        <dbReference type="ARBA" id="ARBA00023264"/>
    </source>
</evidence>
<keyword evidence="10" id="KW-1208">Phospholipid metabolism</keyword>
<name>D8QZJ9_SELML</name>
<evidence type="ECO:0000256" key="3">
    <source>
        <dbReference type="ARBA" id="ARBA00022516"/>
    </source>
</evidence>
<keyword evidence="6 12" id="KW-1133">Transmembrane helix</keyword>
<dbReference type="GO" id="GO:0043337">
    <property type="term" value="F:cardiolipin synthase (CMP-forming)"/>
    <property type="evidence" value="ECO:0000318"/>
    <property type="project" value="GO_Central"/>
</dbReference>
<feature type="transmembrane region" description="Helical" evidence="12">
    <location>
        <begin position="145"/>
        <end position="163"/>
    </location>
</feature>
<dbReference type="GO" id="GO:0008444">
    <property type="term" value="F:CDP-diacylglycerol-glycerol-3-phosphate 3-phosphatidyltransferase activity"/>
    <property type="evidence" value="ECO:0007669"/>
    <property type="project" value="InterPro"/>
</dbReference>
<organism evidence="14">
    <name type="scientific">Selaginella moellendorffii</name>
    <name type="common">Spikemoss</name>
    <dbReference type="NCBI Taxonomy" id="88036"/>
    <lineage>
        <taxon>Eukaryota</taxon>
        <taxon>Viridiplantae</taxon>
        <taxon>Streptophyta</taxon>
        <taxon>Embryophyta</taxon>
        <taxon>Tracheophyta</taxon>
        <taxon>Lycopodiopsida</taxon>
        <taxon>Selaginellales</taxon>
        <taxon>Selaginellaceae</taxon>
        <taxon>Selaginella</taxon>
    </lineage>
</organism>
<evidence type="ECO:0000256" key="9">
    <source>
        <dbReference type="ARBA" id="ARBA00023209"/>
    </source>
</evidence>
<evidence type="ECO:0000256" key="12">
    <source>
        <dbReference type="SAM" id="Phobius"/>
    </source>
</evidence>
<evidence type="ECO:0000256" key="4">
    <source>
        <dbReference type="ARBA" id="ARBA00022679"/>
    </source>
</evidence>
<evidence type="ECO:0000256" key="1">
    <source>
        <dbReference type="ARBA" id="ARBA00004141"/>
    </source>
</evidence>
<dbReference type="eggNOG" id="KOG1617">
    <property type="taxonomic scope" value="Eukaryota"/>
</dbReference>
<feature type="transmembrane region" description="Helical" evidence="12">
    <location>
        <begin position="89"/>
        <end position="107"/>
    </location>
</feature>
<dbReference type="KEGG" id="smo:SELMODRAFT_405738"/>
<keyword evidence="7" id="KW-0443">Lipid metabolism</keyword>
<dbReference type="PANTHER" id="PTHR14269">
    <property type="entry name" value="CDP-DIACYLGLYCEROL--GLYCEROL-3-PHOSPHATE 3-PHOSPHATIDYLTRANSFERASE-RELATED"/>
    <property type="match status" value="1"/>
</dbReference>
<dbReference type="InterPro" id="IPR043130">
    <property type="entry name" value="CDP-OH_PTrfase_TM_dom"/>
</dbReference>
<comment type="subcellular location">
    <subcellularLocation>
        <location evidence="1">Membrane</location>
        <topology evidence="1">Multi-pass membrane protein</topology>
    </subcellularLocation>
</comment>
<evidence type="ECO:0000256" key="8">
    <source>
        <dbReference type="ARBA" id="ARBA00023136"/>
    </source>
</evidence>
<dbReference type="GO" id="GO:0032049">
    <property type="term" value="P:cardiolipin biosynthetic process"/>
    <property type="evidence" value="ECO:0000318"/>
    <property type="project" value="GO_Central"/>
</dbReference>
<proteinExistence type="inferred from homology"/>
<dbReference type="InterPro" id="IPR004570">
    <property type="entry name" value="Phosphatidylglycerol_P_synth"/>
</dbReference>
<reference evidence="13 14" key="1">
    <citation type="journal article" date="2011" name="Science">
        <title>The Selaginella genome identifies genetic changes associated with the evolution of vascular plants.</title>
        <authorList>
            <person name="Banks J.A."/>
            <person name="Nishiyama T."/>
            <person name="Hasebe M."/>
            <person name="Bowman J.L."/>
            <person name="Gribskov M."/>
            <person name="dePamphilis C."/>
            <person name="Albert V.A."/>
            <person name="Aono N."/>
            <person name="Aoyama T."/>
            <person name="Ambrose B.A."/>
            <person name="Ashton N.W."/>
            <person name="Axtell M.J."/>
            <person name="Barker E."/>
            <person name="Barker M.S."/>
            <person name="Bennetzen J.L."/>
            <person name="Bonawitz N.D."/>
            <person name="Chapple C."/>
            <person name="Cheng C."/>
            <person name="Correa L.G."/>
            <person name="Dacre M."/>
            <person name="DeBarry J."/>
            <person name="Dreyer I."/>
            <person name="Elias M."/>
            <person name="Engstrom E.M."/>
            <person name="Estelle M."/>
            <person name="Feng L."/>
            <person name="Finet C."/>
            <person name="Floyd S.K."/>
            <person name="Frommer W.B."/>
            <person name="Fujita T."/>
            <person name="Gramzow L."/>
            <person name="Gutensohn M."/>
            <person name="Harholt J."/>
            <person name="Hattori M."/>
            <person name="Heyl A."/>
            <person name="Hirai T."/>
            <person name="Hiwatashi Y."/>
            <person name="Ishikawa M."/>
            <person name="Iwata M."/>
            <person name="Karol K.G."/>
            <person name="Koehler B."/>
            <person name="Kolukisaoglu U."/>
            <person name="Kubo M."/>
            <person name="Kurata T."/>
            <person name="Lalonde S."/>
            <person name="Li K."/>
            <person name="Li Y."/>
            <person name="Litt A."/>
            <person name="Lyons E."/>
            <person name="Manning G."/>
            <person name="Maruyama T."/>
            <person name="Michael T.P."/>
            <person name="Mikami K."/>
            <person name="Miyazaki S."/>
            <person name="Morinaga S."/>
            <person name="Murata T."/>
            <person name="Mueller-Roeber B."/>
            <person name="Nelson D.R."/>
            <person name="Obara M."/>
            <person name="Oguri Y."/>
            <person name="Olmstead R.G."/>
            <person name="Onodera N."/>
            <person name="Petersen B.L."/>
            <person name="Pils B."/>
            <person name="Prigge M."/>
            <person name="Rensing S.A."/>
            <person name="Riano-Pachon D.M."/>
            <person name="Roberts A.W."/>
            <person name="Sato Y."/>
            <person name="Scheller H.V."/>
            <person name="Schulz B."/>
            <person name="Schulz C."/>
            <person name="Shakirov E.V."/>
            <person name="Shibagaki N."/>
            <person name="Shinohara N."/>
            <person name="Shippen D.E."/>
            <person name="Soerensen I."/>
            <person name="Sotooka R."/>
            <person name="Sugimoto N."/>
            <person name="Sugita M."/>
            <person name="Sumikawa N."/>
            <person name="Tanurdzic M."/>
            <person name="Theissen G."/>
            <person name="Ulvskov P."/>
            <person name="Wakazuki S."/>
            <person name="Weng J.K."/>
            <person name="Willats W.W."/>
            <person name="Wipf D."/>
            <person name="Wolf P.G."/>
            <person name="Yang L."/>
            <person name="Zimmer A.D."/>
            <person name="Zhu Q."/>
            <person name="Mitros T."/>
            <person name="Hellsten U."/>
            <person name="Loque D."/>
            <person name="Otillar R."/>
            <person name="Salamov A."/>
            <person name="Schmutz J."/>
            <person name="Shapiro H."/>
            <person name="Lindquist E."/>
            <person name="Lucas S."/>
            <person name="Rokhsar D."/>
            <person name="Grigoriev I.V."/>
        </authorList>
    </citation>
    <scope>NUCLEOTIDE SEQUENCE [LARGE SCALE GENOMIC DNA]</scope>
</reference>
<dbReference type="PIRSF" id="PIRSF000847">
    <property type="entry name" value="Phos_ph_gly_syn"/>
    <property type="match status" value="1"/>
</dbReference>
<dbReference type="GO" id="GO:0005739">
    <property type="term" value="C:mitochondrion"/>
    <property type="evidence" value="ECO:0000318"/>
    <property type="project" value="GO_Central"/>
</dbReference>
<dbReference type="Gene3D" id="1.20.120.1760">
    <property type="match status" value="1"/>
</dbReference>